<gene>
    <name evidence="1" type="ORF">BJ976_000121</name>
</gene>
<accession>A0A4Y8WYX5</accession>
<evidence type="ECO:0000313" key="2">
    <source>
        <dbReference type="Proteomes" id="UP000560081"/>
    </source>
</evidence>
<dbReference type="PANTHER" id="PTHR37816">
    <property type="entry name" value="YALI0E33011P"/>
    <property type="match status" value="1"/>
</dbReference>
<keyword evidence="1" id="KW-0808">Transferase</keyword>
<protein>
    <submittedName>
        <fullName evidence="1">Adenylate kinase family enzyme</fullName>
    </submittedName>
</protein>
<dbReference type="AlphaFoldDB" id="A0A4Y8WYX5"/>
<dbReference type="RefSeq" id="WP_135030397.1">
    <property type="nucleotide sequence ID" value="NZ_BMLA01000010.1"/>
</dbReference>
<keyword evidence="2" id="KW-1185">Reference proteome</keyword>
<dbReference type="PANTHER" id="PTHR37816:SF1">
    <property type="entry name" value="TOXIN"/>
    <property type="match status" value="1"/>
</dbReference>
<organism evidence="1 2">
    <name type="scientific">Micrococcus flavus</name>
    <dbReference type="NCBI Taxonomy" id="384602"/>
    <lineage>
        <taxon>Bacteria</taxon>
        <taxon>Bacillati</taxon>
        <taxon>Actinomycetota</taxon>
        <taxon>Actinomycetes</taxon>
        <taxon>Micrococcales</taxon>
        <taxon>Micrococcaceae</taxon>
        <taxon>Micrococcus</taxon>
    </lineage>
</organism>
<dbReference type="InterPro" id="IPR052922">
    <property type="entry name" value="Cytidylate_Kinase-2"/>
</dbReference>
<dbReference type="SUPFAM" id="SSF52540">
    <property type="entry name" value="P-loop containing nucleoside triphosphate hydrolases"/>
    <property type="match status" value="1"/>
</dbReference>
<sequence length="189" mass="21241">MPSASIDHVRQARRVLLHGVTGAGKSTAAVRLGAVLGLPVTLVDEEFGWLPGWVPRPEAEQTALADSVTAGEAWVLDSAYGFYRPMVMERADVVIALDYSRARTFTRLVRRTIRRVVGQGEMCNGNRESWRRVLGEESILRWHAATFDRKRAWAREREAAAEGAPVLRLSTPRQWERVLARLEGRRQAP</sequence>
<keyword evidence="1" id="KW-0418">Kinase</keyword>
<comment type="caution">
    <text evidence="1">The sequence shown here is derived from an EMBL/GenBank/DDBJ whole genome shotgun (WGS) entry which is preliminary data.</text>
</comment>
<dbReference type="EMBL" id="JACHMC010000001">
    <property type="protein sequence ID" value="MBB4881770.1"/>
    <property type="molecule type" value="Genomic_DNA"/>
</dbReference>
<proteinExistence type="predicted"/>
<reference evidence="1 2" key="1">
    <citation type="submission" date="2020-08" db="EMBL/GenBank/DDBJ databases">
        <title>Sequencing the genomes of 1000 actinobacteria strains.</title>
        <authorList>
            <person name="Klenk H.-P."/>
        </authorList>
    </citation>
    <scope>NUCLEOTIDE SEQUENCE [LARGE SCALE GENOMIC DNA]</scope>
    <source>
        <strain evidence="1 2">DSM 19079</strain>
    </source>
</reference>
<evidence type="ECO:0000313" key="1">
    <source>
        <dbReference type="EMBL" id="MBB4881770.1"/>
    </source>
</evidence>
<dbReference type="GO" id="GO:0016301">
    <property type="term" value="F:kinase activity"/>
    <property type="evidence" value="ECO:0007669"/>
    <property type="project" value="UniProtKB-KW"/>
</dbReference>
<name>A0A4Y8WYX5_9MICC</name>
<dbReference type="OrthoDB" id="3199600at2"/>
<dbReference type="Proteomes" id="UP000560081">
    <property type="component" value="Unassembled WGS sequence"/>
</dbReference>
<dbReference type="InterPro" id="IPR027417">
    <property type="entry name" value="P-loop_NTPase"/>
</dbReference>